<dbReference type="AlphaFoldDB" id="A0A8X6S8N0"/>
<keyword evidence="4" id="KW-1185">Reference proteome</keyword>
<feature type="signal peptide" evidence="2">
    <location>
        <begin position="1"/>
        <end position="22"/>
    </location>
</feature>
<feature type="chain" id="PRO_5036489528" evidence="2">
    <location>
        <begin position="23"/>
        <end position="188"/>
    </location>
</feature>
<sequence>MKGKNLYMWSIFLLLSTAIVSADDENMMLTSNVTSDADQEQGENEEIIFSAPAPENTPESVGTPKSSKQKSHHHSKQRDHLENVQSHRKPVYEAVSQPCYSYSCRGYGQVDGFQPWQSRGNRVVPYPQPFYETRQRGPYSSQDYYFDEYYGSREPGFGYRPRGPGYNQGRYGSYGGYGQPNYGRRFLG</sequence>
<evidence type="ECO:0000313" key="4">
    <source>
        <dbReference type="Proteomes" id="UP000887159"/>
    </source>
</evidence>
<organism evidence="3 4">
    <name type="scientific">Trichonephila clavipes</name>
    <name type="common">Golden silk orbweaver</name>
    <name type="synonym">Nephila clavipes</name>
    <dbReference type="NCBI Taxonomy" id="2585209"/>
    <lineage>
        <taxon>Eukaryota</taxon>
        <taxon>Metazoa</taxon>
        <taxon>Ecdysozoa</taxon>
        <taxon>Arthropoda</taxon>
        <taxon>Chelicerata</taxon>
        <taxon>Arachnida</taxon>
        <taxon>Araneae</taxon>
        <taxon>Araneomorphae</taxon>
        <taxon>Entelegynae</taxon>
        <taxon>Araneoidea</taxon>
        <taxon>Nephilidae</taxon>
        <taxon>Trichonephila</taxon>
    </lineage>
</organism>
<name>A0A8X6S8N0_TRICX</name>
<protein>
    <submittedName>
        <fullName evidence="3">Uncharacterized protein</fullName>
    </submittedName>
</protein>
<dbReference type="EMBL" id="BMAU01021284">
    <property type="protein sequence ID" value="GFY08909.1"/>
    <property type="molecule type" value="Genomic_DNA"/>
</dbReference>
<feature type="region of interest" description="Disordered" evidence="1">
    <location>
        <begin position="49"/>
        <end position="88"/>
    </location>
</feature>
<dbReference type="Proteomes" id="UP000887159">
    <property type="component" value="Unassembled WGS sequence"/>
</dbReference>
<evidence type="ECO:0000256" key="2">
    <source>
        <dbReference type="SAM" id="SignalP"/>
    </source>
</evidence>
<comment type="caution">
    <text evidence="3">The sequence shown here is derived from an EMBL/GenBank/DDBJ whole genome shotgun (WGS) entry which is preliminary data.</text>
</comment>
<reference evidence="3" key="1">
    <citation type="submission" date="2020-08" db="EMBL/GenBank/DDBJ databases">
        <title>Multicomponent nature underlies the extraordinary mechanical properties of spider dragline silk.</title>
        <authorList>
            <person name="Kono N."/>
            <person name="Nakamura H."/>
            <person name="Mori M."/>
            <person name="Yoshida Y."/>
            <person name="Ohtoshi R."/>
            <person name="Malay A.D."/>
            <person name="Moran D.A.P."/>
            <person name="Tomita M."/>
            <person name="Numata K."/>
            <person name="Arakawa K."/>
        </authorList>
    </citation>
    <scope>NUCLEOTIDE SEQUENCE</scope>
</reference>
<feature type="compositionally biased region" description="Basic residues" evidence="1">
    <location>
        <begin position="67"/>
        <end position="77"/>
    </location>
</feature>
<evidence type="ECO:0000313" key="3">
    <source>
        <dbReference type="EMBL" id="GFY08909.1"/>
    </source>
</evidence>
<evidence type="ECO:0000256" key="1">
    <source>
        <dbReference type="SAM" id="MobiDB-lite"/>
    </source>
</evidence>
<gene>
    <name evidence="3" type="primary">AVEN_110628_1</name>
    <name evidence="3" type="ORF">TNCV_4661011</name>
</gene>
<keyword evidence="2" id="KW-0732">Signal</keyword>
<accession>A0A8X6S8N0</accession>
<proteinExistence type="predicted"/>